<protein>
    <submittedName>
        <fullName evidence="2">Uncharacterized protein</fullName>
    </submittedName>
</protein>
<organism evidence="2 3">
    <name type="scientific">Aulographum hederae CBS 113979</name>
    <dbReference type="NCBI Taxonomy" id="1176131"/>
    <lineage>
        <taxon>Eukaryota</taxon>
        <taxon>Fungi</taxon>
        <taxon>Dikarya</taxon>
        <taxon>Ascomycota</taxon>
        <taxon>Pezizomycotina</taxon>
        <taxon>Dothideomycetes</taxon>
        <taxon>Pleosporomycetidae</taxon>
        <taxon>Aulographales</taxon>
        <taxon>Aulographaceae</taxon>
    </lineage>
</organism>
<feature type="signal peptide" evidence="1">
    <location>
        <begin position="1"/>
        <end position="16"/>
    </location>
</feature>
<keyword evidence="3" id="KW-1185">Reference proteome</keyword>
<evidence type="ECO:0000256" key="1">
    <source>
        <dbReference type="SAM" id="SignalP"/>
    </source>
</evidence>
<evidence type="ECO:0000313" key="2">
    <source>
        <dbReference type="EMBL" id="KAF1988330.1"/>
    </source>
</evidence>
<gene>
    <name evidence="2" type="ORF">K402DRAFT_403010</name>
</gene>
<dbReference type="AlphaFoldDB" id="A0A6G1H5N3"/>
<feature type="chain" id="PRO_5026142845" evidence="1">
    <location>
        <begin position="17"/>
        <end position="104"/>
    </location>
</feature>
<sequence length="104" mass="10604">MKTSAIILALCAIVYAAPLNPVISPLENRGIADISLGDGGFDINVAKEKRGLIEVGVGADEIEIGTGDGIEISVAKEKRGLIEVTSGADEIDIGNGDGIEISVA</sequence>
<name>A0A6G1H5N3_9PEZI</name>
<accession>A0A6G1H5N3</accession>
<dbReference type="Proteomes" id="UP000800041">
    <property type="component" value="Unassembled WGS sequence"/>
</dbReference>
<dbReference type="EMBL" id="ML977149">
    <property type="protein sequence ID" value="KAF1988330.1"/>
    <property type="molecule type" value="Genomic_DNA"/>
</dbReference>
<proteinExistence type="predicted"/>
<keyword evidence="1" id="KW-0732">Signal</keyword>
<reference evidence="2" key="1">
    <citation type="journal article" date="2020" name="Stud. Mycol.">
        <title>101 Dothideomycetes genomes: a test case for predicting lifestyles and emergence of pathogens.</title>
        <authorList>
            <person name="Haridas S."/>
            <person name="Albert R."/>
            <person name="Binder M."/>
            <person name="Bloem J."/>
            <person name="Labutti K."/>
            <person name="Salamov A."/>
            <person name="Andreopoulos B."/>
            <person name="Baker S."/>
            <person name="Barry K."/>
            <person name="Bills G."/>
            <person name="Bluhm B."/>
            <person name="Cannon C."/>
            <person name="Castanera R."/>
            <person name="Culley D."/>
            <person name="Daum C."/>
            <person name="Ezra D."/>
            <person name="Gonzalez J."/>
            <person name="Henrissat B."/>
            <person name="Kuo A."/>
            <person name="Liang C."/>
            <person name="Lipzen A."/>
            <person name="Lutzoni F."/>
            <person name="Magnuson J."/>
            <person name="Mondo S."/>
            <person name="Nolan M."/>
            <person name="Ohm R."/>
            <person name="Pangilinan J."/>
            <person name="Park H.-J."/>
            <person name="Ramirez L."/>
            <person name="Alfaro M."/>
            <person name="Sun H."/>
            <person name="Tritt A."/>
            <person name="Yoshinaga Y."/>
            <person name="Zwiers L.-H."/>
            <person name="Turgeon B."/>
            <person name="Goodwin S."/>
            <person name="Spatafora J."/>
            <person name="Crous P."/>
            <person name="Grigoriev I."/>
        </authorList>
    </citation>
    <scope>NUCLEOTIDE SEQUENCE</scope>
    <source>
        <strain evidence="2">CBS 113979</strain>
    </source>
</reference>
<evidence type="ECO:0000313" key="3">
    <source>
        <dbReference type="Proteomes" id="UP000800041"/>
    </source>
</evidence>